<dbReference type="EC" id="1.1.1.31" evidence="3"/>
<gene>
    <name evidence="11" type="ORF">ECRASSUSDP1_LOCUS15719</name>
</gene>
<feature type="domain" description="3-hydroxyisobutyrate dehydrogenase-like NAD-binding" evidence="10">
    <location>
        <begin position="179"/>
        <end position="305"/>
    </location>
</feature>
<dbReference type="InterPro" id="IPR036291">
    <property type="entry name" value="NAD(P)-bd_dom_sf"/>
</dbReference>
<evidence type="ECO:0000256" key="7">
    <source>
        <dbReference type="ARBA" id="ARBA00049197"/>
    </source>
</evidence>
<dbReference type="InterPro" id="IPR029154">
    <property type="entry name" value="HIBADH-like_NADP-bd"/>
</dbReference>
<evidence type="ECO:0000313" key="11">
    <source>
        <dbReference type="EMBL" id="CAI2374367.1"/>
    </source>
</evidence>
<keyword evidence="5" id="KW-0560">Oxidoreductase</keyword>
<evidence type="ECO:0000256" key="6">
    <source>
        <dbReference type="ARBA" id="ARBA00023027"/>
    </source>
</evidence>
<evidence type="ECO:0000256" key="5">
    <source>
        <dbReference type="ARBA" id="ARBA00023002"/>
    </source>
</evidence>
<feature type="active site" evidence="8">
    <location>
        <position position="185"/>
    </location>
</feature>
<dbReference type="GO" id="GO:0050661">
    <property type="term" value="F:NADP binding"/>
    <property type="evidence" value="ECO:0007669"/>
    <property type="project" value="InterPro"/>
</dbReference>
<dbReference type="InterPro" id="IPR011548">
    <property type="entry name" value="HIBADH"/>
</dbReference>
<sequence>MLSKILSRNFSTSLKKDIGFVGIGNMGYPMVLSLMKHGHRVTVFDVNQQKLQEAEAEGATVAPDVAELAKDKDACISILPTPKIVRETLAGKEGIFENAREGTLVVDSSTIGPDEAIYLSKQADKHRVRFADVPVSGGYMGAKNGTLTCIIGAKQQDYQEVEELFSPMGSSFFHCGPPGTGQAAKVCNNMAFGTNMITLCESLALGDKLGIDLKVLAQIMSKSTGGSFASSTYTPVDGVSPTLPASNNFDHGFANELMIKDIGLALAEASERNLDLQFAKKSTQYFQALIDKGLGKKDIGIMIKHISSLKETDE</sequence>
<reference evidence="11" key="1">
    <citation type="submission" date="2023-07" db="EMBL/GenBank/DDBJ databases">
        <authorList>
            <consortium name="AG Swart"/>
            <person name="Singh M."/>
            <person name="Singh A."/>
            <person name="Seah K."/>
            <person name="Emmerich C."/>
        </authorList>
    </citation>
    <scope>NUCLEOTIDE SEQUENCE</scope>
    <source>
        <strain evidence="11">DP1</strain>
    </source>
</reference>
<dbReference type="Pfam" id="PF14833">
    <property type="entry name" value="NAD_binding_11"/>
    <property type="match status" value="1"/>
</dbReference>
<evidence type="ECO:0000313" key="12">
    <source>
        <dbReference type="Proteomes" id="UP001295684"/>
    </source>
</evidence>
<dbReference type="PIRSF" id="PIRSF000103">
    <property type="entry name" value="HIBADH"/>
    <property type="match status" value="1"/>
</dbReference>
<dbReference type="Proteomes" id="UP001295684">
    <property type="component" value="Unassembled WGS sequence"/>
</dbReference>
<protein>
    <recommendedName>
        <fullName evidence="3">3-hydroxyisobutyrate dehydrogenase</fullName>
        <ecNumber evidence="3">1.1.1.31</ecNumber>
    </recommendedName>
</protein>
<dbReference type="InterPro" id="IPR006115">
    <property type="entry name" value="6PGDH_NADP-bd"/>
</dbReference>
<dbReference type="PANTHER" id="PTHR22981">
    <property type="entry name" value="3-HYDROXYISOBUTYRATE DEHYDROGENASE-RELATED"/>
    <property type="match status" value="1"/>
</dbReference>
<name>A0AAD1XKJ2_EUPCR</name>
<dbReference type="AlphaFoldDB" id="A0AAD1XKJ2"/>
<keyword evidence="6" id="KW-0520">NAD</keyword>
<comment type="catalytic activity">
    <reaction evidence="7">
        <text>3-hydroxy-2-methylpropanoate + NAD(+) = 2-methyl-3-oxopropanoate + NADH + H(+)</text>
        <dbReference type="Rhea" id="RHEA:17681"/>
        <dbReference type="ChEBI" id="CHEBI:11805"/>
        <dbReference type="ChEBI" id="CHEBI:15378"/>
        <dbReference type="ChEBI" id="CHEBI:57540"/>
        <dbReference type="ChEBI" id="CHEBI:57700"/>
        <dbReference type="ChEBI" id="CHEBI:57945"/>
        <dbReference type="EC" id="1.1.1.31"/>
    </reaction>
</comment>
<organism evidence="11 12">
    <name type="scientific">Euplotes crassus</name>
    <dbReference type="NCBI Taxonomy" id="5936"/>
    <lineage>
        <taxon>Eukaryota</taxon>
        <taxon>Sar</taxon>
        <taxon>Alveolata</taxon>
        <taxon>Ciliophora</taxon>
        <taxon>Intramacronucleata</taxon>
        <taxon>Spirotrichea</taxon>
        <taxon>Hypotrichia</taxon>
        <taxon>Euplotida</taxon>
        <taxon>Euplotidae</taxon>
        <taxon>Moneuplotes</taxon>
    </lineage>
</organism>
<dbReference type="GO" id="GO:0008442">
    <property type="term" value="F:3-hydroxyisobutyrate dehydrogenase activity"/>
    <property type="evidence" value="ECO:0007669"/>
    <property type="project" value="UniProtKB-EC"/>
</dbReference>
<evidence type="ECO:0000256" key="8">
    <source>
        <dbReference type="PIRSR" id="PIRSR000103-1"/>
    </source>
</evidence>
<comment type="pathway">
    <text evidence="1">Amino-acid degradation; L-valine degradation.</text>
</comment>
<evidence type="ECO:0000256" key="3">
    <source>
        <dbReference type="ARBA" id="ARBA00012991"/>
    </source>
</evidence>
<dbReference type="InterPro" id="IPR008927">
    <property type="entry name" value="6-PGluconate_DH-like_C_sf"/>
</dbReference>
<feature type="domain" description="6-phosphogluconate dehydrogenase NADP-binding" evidence="9">
    <location>
        <begin position="17"/>
        <end position="176"/>
    </location>
</feature>
<dbReference type="Pfam" id="PF03446">
    <property type="entry name" value="NAD_binding_2"/>
    <property type="match status" value="1"/>
</dbReference>
<keyword evidence="4" id="KW-0101">Branched-chain amino acid catabolism</keyword>
<accession>A0AAD1XKJ2</accession>
<dbReference type="SUPFAM" id="SSF48179">
    <property type="entry name" value="6-phosphogluconate dehydrogenase C-terminal domain-like"/>
    <property type="match status" value="1"/>
</dbReference>
<dbReference type="FunFam" id="1.10.1040.10:FF:000006">
    <property type="entry name" value="3-hydroxyisobutyrate dehydrogenase"/>
    <property type="match status" value="1"/>
</dbReference>
<proteinExistence type="inferred from homology"/>
<evidence type="ECO:0000256" key="2">
    <source>
        <dbReference type="ARBA" id="ARBA00006013"/>
    </source>
</evidence>
<dbReference type="PANTHER" id="PTHR22981:SF7">
    <property type="entry name" value="3-HYDROXYISOBUTYRATE DEHYDROGENASE, MITOCHONDRIAL"/>
    <property type="match status" value="1"/>
</dbReference>
<dbReference type="NCBIfam" id="TIGR01692">
    <property type="entry name" value="HIBADH"/>
    <property type="match status" value="1"/>
</dbReference>
<comment type="similarity">
    <text evidence="2">Belongs to the HIBADH-related family. 3-hydroxyisobutyrate dehydrogenase subfamily.</text>
</comment>
<dbReference type="Gene3D" id="3.40.50.720">
    <property type="entry name" value="NAD(P)-binding Rossmann-like Domain"/>
    <property type="match status" value="1"/>
</dbReference>
<dbReference type="GO" id="GO:0009083">
    <property type="term" value="P:branched-chain amino acid catabolic process"/>
    <property type="evidence" value="ECO:0007669"/>
    <property type="project" value="UniProtKB-KW"/>
</dbReference>
<keyword evidence="12" id="KW-1185">Reference proteome</keyword>
<evidence type="ECO:0000256" key="4">
    <source>
        <dbReference type="ARBA" id="ARBA00022456"/>
    </source>
</evidence>
<dbReference type="EMBL" id="CAMPGE010015763">
    <property type="protein sequence ID" value="CAI2374367.1"/>
    <property type="molecule type" value="Genomic_DNA"/>
</dbReference>
<dbReference type="GO" id="GO:0051287">
    <property type="term" value="F:NAD binding"/>
    <property type="evidence" value="ECO:0007669"/>
    <property type="project" value="InterPro"/>
</dbReference>
<dbReference type="SUPFAM" id="SSF51735">
    <property type="entry name" value="NAD(P)-binding Rossmann-fold domains"/>
    <property type="match status" value="1"/>
</dbReference>
<evidence type="ECO:0000259" key="9">
    <source>
        <dbReference type="Pfam" id="PF03446"/>
    </source>
</evidence>
<dbReference type="InterPro" id="IPR013328">
    <property type="entry name" value="6PGD_dom2"/>
</dbReference>
<comment type="caution">
    <text evidence="11">The sequence shown here is derived from an EMBL/GenBank/DDBJ whole genome shotgun (WGS) entry which is preliminary data.</text>
</comment>
<dbReference type="InterPro" id="IPR015815">
    <property type="entry name" value="HIBADH-related"/>
</dbReference>
<dbReference type="Gene3D" id="1.10.1040.10">
    <property type="entry name" value="N-(1-d-carboxylethyl)-l-norvaline Dehydrogenase, domain 2"/>
    <property type="match status" value="1"/>
</dbReference>
<evidence type="ECO:0000259" key="10">
    <source>
        <dbReference type="Pfam" id="PF14833"/>
    </source>
</evidence>
<evidence type="ECO:0000256" key="1">
    <source>
        <dbReference type="ARBA" id="ARBA00005109"/>
    </source>
</evidence>